<comment type="caution">
    <text evidence="4">The sequence shown here is derived from an EMBL/GenBank/DDBJ whole genome shotgun (WGS) entry which is preliminary data.</text>
</comment>
<dbReference type="EMBL" id="VDCQ01000008">
    <property type="protein sequence ID" value="TNJ66816.1"/>
    <property type="molecule type" value="Genomic_DNA"/>
</dbReference>
<feature type="compositionally biased region" description="Polar residues" evidence="1">
    <location>
        <begin position="175"/>
        <end position="184"/>
    </location>
</feature>
<name>A0A5C4TDV0_9BACL</name>
<dbReference type="RefSeq" id="WP_139601621.1">
    <property type="nucleotide sequence ID" value="NZ_VDCQ01000008.1"/>
</dbReference>
<evidence type="ECO:0000259" key="3">
    <source>
        <dbReference type="Pfam" id="PF07833"/>
    </source>
</evidence>
<dbReference type="InterPro" id="IPR036582">
    <property type="entry name" value="Mao_N_sf"/>
</dbReference>
<accession>A0A5C4TDV0</accession>
<dbReference type="InterPro" id="IPR012854">
    <property type="entry name" value="Cu_amine_oxidase-like_N"/>
</dbReference>
<reference evidence="4 5" key="1">
    <citation type="submission" date="2019-05" db="EMBL/GenBank/DDBJ databases">
        <title>We sequenced the genome of Paenibacillus hemerocallicola KCTC 33185 for further insight into its adaptation and study the phylogeny of Paenibacillus.</title>
        <authorList>
            <person name="Narsing Rao M.P."/>
        </authorList>
    </citation>
    <scope>NUCLEOTIDE SEQUENCE [LARGE SCALE GENOMIC DNA]</scope>
    <source>
        <strain evidence="4 5">KCTC 33185</strain>
    </source>
</reference>
<sequence>MLTLNRSIKPLLLLALTFFLSFSSLTLSGDKAIASSYSSRGAPQETVGITKPAVLFYFSTDMPNAPDSYSMVVDGEKVAASYDKALEAYVYTPVKDLEPGAHTVRMTITYSGFEPVEKSWSFVVAKDAIKQFASPTLDQLLGLDAINDIRTLHGLPRVKLNERLNASATAHASYLDTNKVQQSEDSTESLHSENADKPGYTGKNPSERGSYYGYGTNLGEDAAYNSGTLPETIDALFDAPYHRTPFLDPYIQEIGVGKVGDYTIIKFGMEDDPTPKLVVSPVNGDRYVPTSFDGHETPDPIRIHSGHAYPVGYPIMAQYSGSEVGQVKLLGADLTDNGGKSVEFLYNTPANDDSLTNAVMLIPRNPLQPDSTYRVMISLQATLSDGSNITEVKEWEFTTEPIPGTGRTKLHESSADYIKRFVSSAPVPRTATFGLDGTTYSVDGASFPMRLKPVIVDGSSYLYIRDLASALGASVEWNAEQRAAVYTKGKQKVTLHTTKNEVEVNGVSRTTDSPARLIGDFTMVPVRLLAEVLGAKVIYTDATRMVNITY</sequence>
<dbReference type="Pfam" id="PF00188">
    <property type="entry name" value="CAP"/>
    <property type="match status" value="1"/>
</dbReference>
<dbReference type="PANTHER" id="PTHR31157:SF1">
    <property type="entry name" value="SCP DOMAIN-CONTAINING PROTEIN"/>
    <property type="match status" value="1"/>
</dbReference>
<dbReference type="InterPro" id="IPR035940">
    <property type="entry name" value="CAP_sf"/>
</dbReference>
<keyword evidence="5" id="KW-1185">Reference proteome</keyword>
<feature type="domain" description="SCP" evidence="2">
    <location>
        <begin position="143"/>
        <end position="261"/>
    </location>
</feature>
<dbReference type="SUPFAM" id="SSF55383">
    <property type="entry name" value="Copper amine oxidase, domain N"/>
    <property type="match status" value="2"/>
</dbReference>
<evidence type="ECO:0000256" key="1">
    <source>
        <dbReference type="SAM" id="MobiDB-lite"/>
    </source>
</evidence>
<dbReference type="Proteomes" id="UP000307943">
    <property type="component" value="Unassembled WGS sequence"/>
</dbReference>
<dbReference type="SUPFAM" id="SSF55797">
    <property type="entry name" value="PR-1-like"/>
    <property type="match status" value="1"/>
</dbReference>
<dbReference type="Gene3D" id="3.40.33.10">
    <property type="entry name" value="CAP"/>
    <property type="match status" value="1"/>
</dbReference>
<dbReference type="InterPro" id="IPR014044">
    <property type="entry name" value="CAP_dom"/>
</dbReference>
<dbReference type="CDD" id="cd05379">
    <property type="entry name" value="CAP_bacterial"/>
    <property type="match status" value="1"/>
</dbReference>
<protein>
    <submittedName>
        <fullName evidence="4">S-layer protein</fullName>
    </submittedName>
</protein>
<dbReference type="Gene3D" id="3.30.457.10">
    <property type="entry name" value="Copper amine oxidase-like, N-terminal domain"/>
    <property type="match status" value="1"/>
</dbReference>
<dbReference type="AlphaFoldDB" id="A0A5C4TDV0"/>
<dbReference type="OrthoDB" id="2690110at2"/>
<gene>
    <name evidence="4" type="ORF">FE784_08030</name>
</gene>
<dbReference type="Pfam" id="PF07833">
    <property type="entry name" value="Cu_amine_oxidN1"/>
    <property type="match status" value="1"/>
</dbReference>
<evidence type="ECO:0000259" key="2">
    <source>
        <dbReference type="Pfam" id="PF00188"/>
    </source>
</evidence>
<dbReference type="PANTHER" id="PTHR31157">
    <property type="entry name" value="SCP DOMAIN-CONTAINING PROTEIN"/>
    <property type="match status" value="1"/>
</dbReference>
<feature type="region of interest" description="Disordered" evidence="1">
    <location>
        <begin position="175"/>
        <end position="212"/>
    </location>
</feature>
<evidence type="ECO:0000313" key="4">
    <source>
        <dbReference type="EMBL" id="TNJ66816.1"/>
    </source>
</evidence>
<evidence type="ECO:0000313" key="5">
    <source>
        <dbReference type="Proteomes" id="UP000307943"/>
    </source>
</evidence>
<feature type="domain" description="Copper amine oxidase-like N-terminal" evidence="3">
    <location>
        <begin position="442"/>
        <end position="548"/>
    </location>
</feature>
<proteinExistence type="predicted"/>
<organism evidence="4 5">
    <name type="scientific">Paenibacillus hemerocallicola</name>
    <dbReference type="NCBI Taxonomy" id="1172614"/>
    <lineage>
        <taxon>Bacteria</taxon>
        <taxon>Bacillati</taxon>
        <taxon>Bacillota</taxon>
        <taxon>Bacilli</taxon>
        <taxon>Bacillales</taxon>
        <taxon>Paenibacillaceae</taxon>
        <taxon>Paenibacillus</taxon>
    </lineage>
</organism>